<dbReference type="EMBL" id="JAHKNI010000003">
    <property type="protein sequence ID" value="MBU3062111.1"/>
    <property type="molecule type" value="Genomic_DNA"/>
</dbReference>
<name>A0ABS6AY34_9NOCA</name>
<proteinExistence type="predicted"/>
<accession>A0ABS6AY34</accession>
<protein>
    <submittedName>
        <fullName evidence="1">Uncharacterized protein</fullName>
    </submittedName>
</protein>
<evidence type="ECO:0000313" key="1">
    <source>
        <dbReference type="EMBL" id="MBU3062111.1"/>
    </source>
</evidence>
<organism evidence="1 2">
    <name type="scientific">Nocardia albiluteola</name>
    <dbReference type="NCBI Taxonomy" id="2842303"/>
    <lineage>
        <taxon>Bacteria</taxon>
        <taxon>Bacillati</taxon>
        <taxon>Actinomycetota</taxon>
        <taxon>Actinomycetes</taxon>
        <taxon>Mycobacteriales</taxon>
        <taxon>Nocardiaceae</taxon>
        <taxon>Nocardia</taxon>
    </lineage>
</organism>
<reference evidence="1 2" key="1">
    <citation type="submission" date="2021-06" db="EMBL/GenBank/DDBJ databases">
        <title>Actinomycetes sequencing.</title>
        <authorList>
            <person name="Shan Q."/>
        </authorList>
    </citation>
    <scope>NUCLEOTIDE SEQUENCE [LARGE SCALE GENOMIC DNA]</scope>
    <source>
        <strain evidence="1 2">NEAU-G5</strain>
    </source>
</reference>
<sequence>MLENPGSVAFTSHLQTRTLFARHLDLVSGEFQAVLENPGSVAASFAGIGV</sequence>
<dbReference type="RefSeq" id="WP_215917000.1">
    <property type="nucleotide sequence ID" value="NZ_JAHKNI010000003.1"/>
</dbReference>
<dbReference type="Proteomes" id="UP000733379">
    <property type="component" value="Unassembled WGS sequence"/>
</dbReference>
<gene>
    <name evidence="1" type="ORF">KO481_11315</name>
</gene>
<comment type="caution">
    <text evidence="1">The sequence shown here is derived from an EMBL/GenBank/DDBJ whole genome shotgun (WGS) entry which is preliminary data.</text>
</comment>
<evidence type="ECO:0000313" key="2">
    <source>
        <dbReference type="Proteomes" id="UP000733379"/>
    </source>
</evidence>
<keyword evidence="2" id="KW-1185">Reference proteome</keyword>